<feature type="region of interest" description="Disordered" evidence="1">
    <location>
        <begin position="69"/>
        <end position="102"/>
    </location>
</feature>
<name>A0AB34HS17_ESCRO</name>
<protein>
    <submittedName>
        <fullName evidence="2">Uncharacterized protein</fullName>
    </submittedName>
</protein>
<proteinExistence type="predicted"/>
<accession>A0AB34HS17</accession>
<evidence type="ECO:0000313" key="3">
    <source>
        <dbReference type="Proteomes" id="UP001159641"/>
    </source>
</evidence>
<evidence type="ECO:0000313" key="2">
    <source>
        <dbReference type="EMBL" id="KAJ8793851.1"/>
    </source>
</evidence>
<organism evidence="2 3">
    <name type="scientific">Eschrichtius robustus</name>
    <name type="common">California gray whale</name>
    <name type="synonym">Eschrichtius gibbosus</name>
    <dbReference type="NCBI Taxonomy" id="9764"/>
    <lineage>
        <taxon>Eukaryota</taxon>
        <taxon>Metazoa</taxon>
        <taxon>Chordata</taxon>
        <taxon>Craniata</taxon>
        <taxon>Vertebrata</taxon>
        <taxon>Euteleostomi</taxon>
        <taxon>Mammalia</taxon>
        <taxon>Eutheria</taxon>
        <taxon>Laurasiatheria</taxon>
        <taxon>Artiodactyla</taxon>
        <taxon>Whippomorpha</taxon>
        <taxon>Cetacea</taxon>
        <taxon>Mysticeti</taxon>
        <taxon>Eschrichtiidae</taxon>
        <taxon>Eschrichtius</taxon>
    </lineage>
</organism>
<sequence>MRKATDNRLVNLHLRASYTYLSPSFYFRLCWLWAPRPTPSQDEWGETPGAVKASTALEKNRSQALLGLRAPAAAAQTPSSDFRESRPQGFGLSLSLQPLGSF</sequence>
<evidence type="ECO:0000256" key="1">
    <source>
        <dbReference type="SAM" id="MobiDB-lite"/>
    </source>
</evidence>
<gene>
    <name evidence="2" type="ORF">J1605_019115</name>
</gene>
<dbReference type="AlphaFoldDB" id="A0AB34HS17"/>
<comment type="caution">
    <text evidence="2">The sequence shown here is derived from an EMBL/GenBank/DDBJ whole genome shotgun (WGS) entry which is preliminary data.</text>
</comment>
<dbReference type="InterPro" id="IPR009078">
    <property type="entry name" value="Ferritin-like_SF"/>
</dbReference>
<dbReference type="Proteomes" id="UP001159641">
    <property type="component" value="Unassembled WGS sequence"/>
</dbReference>
<reference evidence="2 3" key="1">
    <citation type="submission" date="2022-11" db="EMBL/GenBank/DDBJ databases">
        <title>Whole genome sequence of Eschrichtius robustus ER-17-0199.</title>
        <authorList>
            <person name="Bruniche-Olsen A."/>
            <person name="Black A.N."/>
            <person name="Fields C.J."/>
            <person name="Walden K."/>
            <person name="Dewoody J.A."/>
        </authorList>
    </citation>
    <scope>NUCLEOTIDE SEQUENCE [LARGE SCALE GENOMIC DNA]</scope>
    <source>
        <strain evidence="2">ER-17-0199</strain>
        <tissue evidence="2">Blubber</tissue>
    </source>
</reference>
<keyword evidence="3" id="KW-1185">Reference proteome</keyword>
<dbReference type="EMBL" id="JAIQCJ010000921">
    <property type="protein sequence ID" value="KAJ8793851.1"/>
    <property type="molecule type" value="Genomic_DNA"/>
</dbReference>
<dbReference type="SUPFAM" id="SSF47240">
    <property type="entry name" value="Ferritin-like"/>
    <property type="match status" value="1"/>
</dbReference>